<gene>
    <name evidence="13" type="ORF">EUGRSUZ_B03543</name>
</gene>
<reference evidence="13" key="1">
    <citation type="submission" date="2013-07" db="EMBL/GenBank/DDBJ databases">
        <title>The genome of Eucalyptus grandis.</title>
        <authorList>
            <person name="Schmutz J."/>
            <person name="Hayes R."/>
            <person name="Myburg A."/>
            <person name="Tuskan G."/>
            <person name="Grattapaglia D."/>
            <person name="Rokhsar D.S."/>
        </authorList>
    </citation>
    <scope>NUCLEOTIDE SEQUENCE</scope>
    <source>
        <tissue evidence="13">Leaf extractions</tissue>
    </source>
</reference>
<evidence type="ECO:0000256" key="1">
    <source>
        <dbReference type="ARBA" id="ARBA00004123"/>
    </source>
</evidence>
<feature type="compositionally biased region" description="Polar residues" evidence="10">
    <location>
        <begin position="393"/>
        <end position="403"/>
    </location>
</feature>
<evidence type="ECO:0000256" key="5">
    <source>
        <dbReference type="ARBA" id="ARBA00022771"/>
    </source>
</evidence>
<comment type="subcellular location">
    <subcellularLocation>
        <location evidence="1 9">Nucleus</location>
    </subcellularLocation>
</comment>
<dbReference type="eggNOG" id="ENOG502QW4H">
    <property type="taxonomic scope" value="Eukaryota"/>
</dbReference>
<feature type="region of interest" description="Disordered" evidence="10">
    <location>
        <begin position="210"/>
        <end position="249"/>
    </location>
</feature>
<sequence length="502" mass="53649">MASPGSRTPAGERAVVPCDFCTDRPAVLYCRSDAAKLCLLCDRHVHSANLLSRKHLRSQICDNCGAAPASDRCSTDKLDLCQDCDWDAHAASPVASSHHRARIDGFSGCPSPLDLASLWGLDLADGGKKSSAIARNDGGQLMQEVISSMEGWAYGAGANGFGFQDLMVPNDAGLAAPYPGAVKQGSTAGRTSCGRRKQEMHRQLVELLNGDFEDNSDGGGGAGGGGSGEGGDNLVPRTPNRTAAAWPENGEGICGEQRHGSDGVDAVVVDHHQPFQQQPTFTSLLMFPTQRDLEESGRGVVGAGTSNVGGQSTQIWDFNLGRLRSQEEASAVEVGYGQNSEGFMIKSYNELMKDTSITTTKMLGDVYQLNGYVMPKDISSYNASSSNLAASQGPATSESNNLPVSGPSSGSALAKAKGSTDSKGYNFVDQTLITYGNDMKTMVKTKADLELLAQNRGNAMLRYKEKKKNRRYDKHIRYESRKARADTRKRVKGRFVKASEAP</sequence>
<evidence type="ECO:0000256" key="6">
    <source>
        <dbReference type="ARBA" id="ARBA00022833"/>
    </source>
</evidence>
<evidence type="ECO:0000256" key="3">
    <source>
        <dbReference type="ARBA" id="ARBA00022723"/>
    </source>
</evidence>
<dbReference type="OMA" id="MIKNFGE"/>
<dbReference type="PROSITE" id="PS51017">
    <property type="entry name" value="CCT"/>
    <property type="match status" value="1"/>
</dbReference>
<comment type="similarity">
    <text evidence="2">Belongs to the CONSTANS family.</text>
</comment>
<keyword evidence="7 9" id="KW-0539">Nucleus</keyword>
<dbReference type="STRING" id="71139.A0A059D9W5"/>
<dbReference type="PANTHER" id="PTHR31717:SF45">
    <property type="entry name" value="ZINC FINGER PROTEIN CONSTANS-LIKE 14-RELATED"/>
    <property type="match status" value="1"/>
</dbReference>
<dbReference type="GO" id="GO:0005634">
    <property type="term" value="C:nucleus"/>
    <property type="evidence" value="ECO:0007669"/>
    <property type="project" value="UniProtKB-SubCell"/>
</dbReference>
<dbReference type="Pfam" id="PF06203">
    <property type="entry name" value="CCT"/>
    <property type="match status" value="1"/>
</dbReference>
<organism evidence="13">
    <name type="scientific">Eucalyptus grandis</name>
    <name type="common">Flooded gum</name>
    <dbReference type="NCBI Taxonomy" id="71139"/>
    <lineage>
        <taxon>Eukaryota</taxon>
        <taxon>Viridiplantae</taxon>
        <taxon>Streptophyta</taxon>
        <taxon>Embryophyta</taxon>
        <taxon>Tracheophyta</taxon>
        <taxon>Spermatophyta</taxon>
        <taxon>Magnoliopsida</taxon>
        <taxon>eudicotyledons</taxon>
        <taxon>Gunneridae</taxon>
        <taxon>Pentapetalae</taxon>
        <taxon>rosids</taxon>
        <taxon>malvids</taxon>
        <taxon>Myrtales</taxon>
        <taxon>Myrtaceae</taxon>
        <taxon>Myrtoideae</taxon>
        <taxon>Eucalypteae</taxon>
        <taxon>Eucalyptus</taxon>
    </lineage>
</organism>
<keyword evidence="5 8" id="KW-0863">Zinc-finger</keyword>
<dbReference type="AlphaFoldDB" id="A0A059D9W5"/>
<dbReference type="GO" id="GO:0008270">
    <property type="term" value="F:zinc ion binding"/>
    <property type="evidence" value="ECO:0007669"/>
    <property type="project" value="UniProtKB-KW"/>
</dbReference>
<name>A0A059D9W5_EUCGR</name>
<feature type="domain" description="B box-type" evidence="11">
    <location>
        <begin position="13"/>
        <end position="60"/>
    </location>
</feature>
<keyword evidence="4" id="KW-0677">Repeat</keyword>
<dbReference type="EMBL" id="KK198754">
    <property type="protein sequence ID" value="KCW86980.1"/>
    <property type="molecule type" value="Genomic_DNA"/>
</dbReference>
<dbReference type="CDD" id="cd19821">
    <property type="entry name" value="Bbox1_BBX-like"/>
    <property type="match status" value="2"/>
</dbReference>
<evidence type="ECO:0000256" key="10">
    <source>
        <dbReference type="SAM" id="MobiDB-lite"/>
    </source>
</evidence>
<feature type="region of interest" description="Disordered" evidence="10">
    <location>
        <begin position="384"/>
        <end position="421"/>
    </location>
</feature>
<evidence type="ECO:0000313" key="13">
    <source>
        <dbReference type="EMBL" id="KCW86980.1"/>
    </source>
</evidence>
<evidence type="ECO:0000256" key="2">
    <source>
        <dbReference type="ARBA" id="ARBA00010024"/>
    </source>
</evidence>
<keyword evidence="3" id="KW-0479">Metal-binding</keyword>
<dbReference type="PANTHER" id="PTHR31717">
    <property type="entry name" value="ZINC FINGER PROTEIN CONSTANS-LIKE 10"/>
    <property type="match status" value="1"/>
</dbReference>
<accession>A0A059D9W5</accession>
<evidence type="ECO:0000256" key="9">
    <source>
        <dbReference type="PROSITE-ProRule" id="PRU00357"/>
    </source>
</evidence>
<dbReference type="PROSITE" id="PS50119">
    <property type="entry name" value="ZF_BBOX"/>
    <property type="match status" value="1"/>
</dbReference>
<evidence type="ECO:0000259" key="11">
    <source>
        <dbReference type="PROSITE" id="PS50119"/>
    </source>
</evidence>
<feature type="compositionally biased region" description="Gly residues" evidence="10">
    <location>
        <begin position="217"/>
        <end position="231"/>
    </location>
</feature>
<dbReference type="FunCoup" id="A0A059D9W5">
    <property type="interactions" value="774"/>
</dbReference>
<evidence type="ECO:0000259" key="12">
    <source>
        <dbReference type="PROSITE" id="PS51017"/>
    </source>
</evidence>
<dbReference type="InterPro" id="IPR000315">
    <property type="entry name" value="Znf_B-box"/>
</dbReference>
<protein>
    <recommendedName>
        <fullName evidence="14">CONSTANS-like zinc finger protein</fullName>
    </recommendedName>
</protein>
<evidence type="ECO:0000256" key="7">
    <source>
        <dbReference type="ARBA" id="ARBA00023242"/>
    </source>
</evidence>
<feature type="compositionally biased region" description="Low complexity" evidence="10">
    <location>
        <begin position="405"/>
        <end position="419"/>
    </location>
</feature>
<evidence type="ECO:0008006" key="14">
    <source>
        <dbReference type="Google" id="ProtNLM"/>
    </source>
</evidence>
<dbReference type="GO" id="GO:0006355">
    <property type="term" value="P:regulation of DNA-templated transcription"/>
    <property type="evidence" value="ECO:0007669"/>
    <property type="project" value="UniProtKB-ARBA"/>
</dbReference>
<dbReference type="InterPro" id="IPR049808">
    <property type="entry name" value="CONSTANS-like_Bbox1"/>
</dbReference>
<dbReference type="OrthoDB" id="153872at2759"/>
<dbReference type="InterPro" id="IPR010402">
    <property type="entry name" value="CCT_domain"/>
</dbReference>
<keyword evidence="6" id="KW-0862">Zinc</keyword>
<dbReference type="SMART" id="SM00336">
    <property type="entry name" value="BBOX"/>
    <property type="match status" value="2"/>
</dbReference>
<feature type="domain" description="CCT" evidence="12">
    <location>
        <begin position="456"/>
        <end position="498"/>
    </location>
</feature>
<dbReference type="KEGG" id="egr:104433716"/>
<evidence type="ECO:0000256" key="8">
    <source>
        <dbReference type="PROSITE-ProRule" id="PRU00024"/>
    </source>
</evidence>
<proteinExistence type="inferred from homology"/>
<dbReference type="Gramene" id="KCW86980">
    <property type="protein sequence ID" value="KCW86980"/>
    <property type="gene ID" value="EUGRSUZ_B03543"/>
</dbReference>
<dbReference type="InParanoid" id="A0A059D9W5"/>
<evidence type="ECO:0000256" key="4">
    <source>
        <dbReference type="ARBA" id="ARBA00022737"/>
    </source>
</evidence>
<feature type="region of interest" description="Disordered" evidence="10">
    <location>
        <begin position="480"/>
        <end position="502"/>
    </location>
</feature>